<dbReference type="InterPro" id="IPR036259">
    <property type="entry name" value="MFS_trans_sf"/>
</dbReference>
<keyword evidence="4 6" id="KW-1133">Transmembrane helix</keyword>
<feature type="transmembrane region" description="Helical" evidence="6">
    <location>
        <begin position="85"/>
        <end position="104"/>
    </location>
</feature>
<feature type="transmembrane region" description="Helical" evidence="6">
    <location>
        <begin position="110"/>
        <end position="128"/>
    </location>
</feature>
<feature type="transmembrane region" description="Helical" evidence="6">
    <location>
        <begin position="327"/>
        <end position="348"/>
    </location>
</feature>
<keyword evidence="2" id="KW-1003">Cell membrane</keyword>
<evidence type="ECO:0000256" key="4">
    <source>
        <dbReference type="ARBA" id="ARBA00022989"/>
    </source>
</evidence>
<feature type="transmembrane region" description="Helical" evidence="6">
    <location>
        <begin position="183"/>
        <end position="209"/>
    </location>
</feature>
<dbReference type="AlphaFoldDB" id="A0A0F9T634"/>
<comment type="subcellular location">
    <subcellularLocation>
        <location evidence="1">Cell membrane</location>
        <topology evidence="1">Multi-pass membrane protein</topology>
    </subcellularLocation>
</comment>
<evidence type="ECO:0000256" key="2">
    <source>
        <dbReference type="ARBA" id="ARBA00022475"/>
    </source>
</evidence>
<reference evidence="8" key="1">
    <citation type="journal article" date="2015" name="Nature">
        <title>Complex archaea that bridge the gap between prokaryotes and eukaryotes.</title>
        <authorList>
            <person name="Spang A."/>
            <person name="Saw J.H."/>
            <person name="Jorgensen S.L."/>
            <person name="Zaremba-Niedzwiedzka K."/>
            <person name="Martijn J."/>
            <person name="Lind A.E."/>
            <person name="van Eijk R."/>
            <person name="Schleper C."/>
            <person name="Guy L."/>
            <person name="Ettema T.J."/>
        </authorList>
    </citation>
    <scope>NUCLEOTIDE SEQUENCE</scope>
</reference>
<dbReference type="GO" id="GO:0005886">
    <property type="term" value="C:plasma membrane"/>
    <property type="evidence" value="ECO:0007669"/>
    <property type="project" value="UniProtKB-SubCell"/>
</dbReference>
<dbReference type="PANTHER" id="PTHR43124:SF10">
    <property type="entry name" value="PURINE EFFLUX PUMP PBUE"/>
    <property type="match status" value="1"/>
</dbReference>
<evidence type="ECO:0000256" key="3">
    <source>
        <dbReference type="ARBA" id="ARBA00022692"/>
    </source>
</evidence>
<name>A0A0F9T634_9ZZZZ</name>
<feature type="transmembrane region" description="Helical" evidence="6">
    <location>
        <begin position="360"/>
        <end position="382"/>
    </location>
</feature>
<accession>A0A0F9T634</accession>
<dbReference type="InterPro" id="IPR011701">
    <property type="entry name" value="MFS"/>
</dbReference>
<dbReference type="PANTHER" id="PTHR43124">
    <property type="entry name" value="PURINE EFFLUX PUMP PBUE"/>
    <property type="match status" value="1"/>
</dbReference>
<evidence type="ECO:0000313" key="8">
    <source>
        <dbReference type="EMBL" id="KKN70317.1"/>
    </source>
</evidence>
<evidence type="ECO:0000256" key="1">
    <source>
        <dbReference type="ARBA" id="ARBA00004651"/>
    </source>
</evidence>
<feature type="transmembrane region" description="Helical" evidence="6">
    <location>
        <begin position="149"/>
        <end position="171"/>
    </location>
</feature>
<keyword evidence="5 6" id="KW-0472">Membrane</keyword>
<protein>
    <recommendedName>
        <fullName evidence="7">Major facilitator superfamily (MFS) profile domain-containing protein</fullName>
    </recommendedName>
</protein>
<dbReference type="SUPFAM" id="SSF103473">
    <property type="entry name" value="MFS general substrate transporter"/>
    <property type="match status" value="1"/>
</dbReference>
<dbReference type="Pfam" id="PF07690">
    <property type="entry name" value="MFS_1"/>
    <property type="match status" value="1"/>
</dbReference>
<dbReference type="PROSITE" id="PS50850">
    <property type="entry name" value="MFS"/>
    <property type="match status" value="1"/>
</dbReference>
<organism evidence="8">
    <name type="scientific">marine sediment metagenome</name>
    <dbReference type="NCBI Taxonomy" id="412755"/>
    <lineage>
        <taxon>unclassified sequences</taxon>
        <taxon>metagenomes</taxon>
        <taxon>ecological metagenomes</taxon>
    </lineage>
</organism>
<feature type="transmembrane region" description="Helical" evidence="6">
    <location>
        <begin position="268"/>
        <end position="288"/>
    </location>
</feature>
<feature type="domain" description="Major facilitator superfamily (MFS) profile" evidence="7">
    <location>
        <begin position="24"/>
        <end position="414"/>
    </location>
</feature>
<dbReference type="InterPro" id="IPR050189">
    <property type="entry name" value="MFS_Efflux_Transporters"/>
</dbReference>
<gene>
    <name evidence="8" type="ORF">LCGC14_0431830</name>
</gene>
<dbReference type="EMBL" id="LAZR01000405">
    <property type="protein sequence ID" value="KKN70317.1"/>
    <property type="molecule type" value="Genomic_DNA"/>
</dbReference>
<sequence length="419" mass="44854">MQPDAINTNDTSGLGAGRPMLRSAVILTGIATAFSLLGDQALYAILPIHYQTLGLTSLQLGLILSMNRFVRLLTNHLAGWLIRRIHFSGLFVGVLVLGAGLTFLYGTWPIFAILIGARLLWGFCWSTIRQIGTMTSIAAMPGRDVGRTVGLYSGLSRAGSITGLALGGLLFDQFRRLWGFEAGWQWCFFVLAGISLLGVIPAATIGRTLRRMSFKLHAEPDGPVPRTSRGLLICGFIVGCVGYGIIFSKLGDVLKMLTGDSVEFGSRALALTTFTALILCSRHIIGLVGGPMLGRLSDRIGHRTSAFVFLMAATILLAVAALVSQSFWAVVVLMIMFFVFTACLIVTLMAEAGRAGPSTFAWLVTALDLGGATGPLLAWTVGDWVKETWMPFAIAAALCFVGTAIALARLIRARRAPSL</sequence>
<feature type="transmembrane region" description="Helical" evidence="6">
    <location>
        <begin position="20"/>
        <end position="37"/>
    </location>
</feature>
<evidence type="ECO:0000259" key="7">
    <source>
        <dbReference type="PROSITE" id="PS50850"/>
    </source>
</evidence>
<keyword evidence="3 6" id="KW-0812">Transmembrane</keyword>
<dbReference type="InterPro" id="IPR020846">
    <property type="entry name" value="MFS_dom"/>
</dbReference>
<comment type="caution">
    <text evidence="8">The sequence shown here is derived from an EMBL/GenBank/DDBJ whole genome shotgun (WGS) entry which is preliminary data.</text>
</comment>
<evidence type="ECO:0000256" key="6">
    <source>
        <dbReference type="SAM" id="Phobius"/>
    </source>
</evidence>
<feature type="transmembrane region" description="Helical" evidence="6">
    <location>
        <begin position="43"/>
        <end position="64"/>
    </location>
</feature>
<proteinExistence type="predicted"/>
<evidence type="ECO:0000256" key="5">
    <source>
        <dbReference type="ARBA" id="ARBA00023136"/>
    </source>
</evidence>
<feature type="transmembrane region" description="Helical" evidence="6">
    <location>
        <begin position="300"/>
        <end position="321"/>
    </location>
</feature>
<feature type="transmembrane region" description="Helical" evidence="6">
    <location>
        <begin position="388"/>
        <end position="411"/>
    </location>
</feature>
<dbReference type="Gene3D" id="1.20.1250.20">
    <property type="entry name" value="MFS general substrate transporter like domains"/>
    <property type="match status" value="2"/>
</dbReference>
<dbReference type="GO" id="GO:0022857">
    <property type="term" value="F:transmembrane transporter activity"/>
    <property type="evidence" value="ECO:0007669"/>
    <property type="project" value="InterPro"/>
</dbReference>
<feature type="transmembrane region" description="Helical" evidence="6">
    <location>
        <begin position="230"/>
        <end position="248"/>
    </location>
</feature>